<proteinExistence type="predicted"/>
<keyword evidence="2" id="KW-1185">Reference proteome</keyword>
<organism evidence="1 2">
    <name type="scientific">Pyxidicoccus parkwayensis</name>
    <dbReference type="NCBI Taxonomy" id="2813578"/>
    <lineage>
        <taxon>Bacteria</taxon>
        <taxon>Pseudomonadati</taxon>
        <taxon>Myxococcota</taxon>
        <taxon>Myxococcia</taxon>
        <taxon>Myxococcales</taxon>
        <taxon>Cystobacterineae</taxon>
        <taxon>Myxococcaceae</taxon>
        <taxon>Pyxidicoccus</taxon>
    </lineage>
</organism>
<dbReference type="RefSeq" id="WP_206721666.1">
    <property type="nucleotide sequence ID" value="NZ_CP071090.1"/>
</dbReference>
<dbReference type="Proteomes" id="UP000662747">
    <property type="component" value="Chromosome"/>
</dbReference>
<dbReference type="EMBL" id="CP071090">
    <property type="protein sequence ID" value="QSQ20085.1"/>
    <property type="molecule type" value="Genomic_DNA"/>
</dbReference>
<sequence length="1631" mass="176227">MRLFPTFLRHAPRRRVALVGTMAAVLLTAGLAISGAVTPPPRAACCTGPVAMGDAMLQTPSGADKDFFEARTRPPAAIFLLGNNASMQDFHTPLPEPDGNPAVTGCDDPGLRTRMAWFDLQSPEARLNGSRIFDPDSTLGSGRGFFDPDRYYLSYATRLPLQKLGNGDNEGDELTRYTVLRDFRGTQGSATPEDACARWPGDAAKRAACAACLRTVGWYRGDKDNSNRYRWVLSGRVLNVRPPKFVIARKVLKDVISAVPELRMGVATFSHSDDLFDPAWLLRPLRPSCDKSWPTFSEDDLRRSEAMSAVNAVEFTNSERSIGESLYSLGAYFSSQRQDNIWANWFTNPIGATAGYPGGPDGTRDDADGRGKSWAQKTYDFTHLGGDYVDPLPLEGPGDQKSVCAACQSNAVIVLSDGRPDNDNTVPVYKMLKLLVAAGAKHPDGTPLTFNPGVDGNPGGVNYCDRYGVTKEDCDYFVDNDGDGLDDDNSGPKGGDTYNRNYMDDVAFFLANTDLRGDLVGVQSVRTYTIGYGDNSAMLRSMARAGGGHFYRADEPGQLRDALMTAIGDLRETATSFSSASVASVQAGSAQTSAYVPRFIPRKGNPYEGHLYRFYFYGEFAQGCDAARARTQQGDPLDLNGDGDCDDSFYLDRPSGFTQGPGKVPQPAAFTRDNIVEENIAGEWVKAATARRNAEGRLEGGDPAVPFWDLNETLSHRSASAPCEQLGNPSAPIREGGGRCVFTMKDRDGNGRYDQADNPPVPFDLQHADELRPLLLAGGDSFCAEVFTRLDKVWNGGAAEELECARAVIGFVRGQDVFDTDGDGDRSEDRPCVGDSSRSCKLGDIFHSSPILVEPPAEPFLCDLGLAPQCLRTLYADYAQEGTPPSSEPVCANNSAKPCYRATPMQPPLRLAEGNYGAYGQYLQEQGRRDRFLLVGSNGGMLHAVHAGAVRDPNGRGSALDDLYDLGTGQELWAFIPPDLLPKLGLLVRGHEYLVDGTAMVRDVWVDGLDDNQVDASEGKNRGDGVKQPEEFRTLAVITERDGGQRYSALDVTNPYGMLRNAAGAAGPFRWMFPQACDPESTRMGQAWMNFAPKPPPIGPVRLQSPRESRGWEERWAVFLNGGYSADLTRGRGLYVLDAWTGQKLWTFGSDAMMPVAAAPALVDVGKALDIKTDQDGFFDTVVVGDLGGQVWTLRLHAPGDDTSGMVSNWFGARTFELARGQPAHQKTPFFNIASNTLQPETGWLRTYLGSGDRQHLRDTEGDACGPDNLLACVRMKCDVALSLSGVVDGVSRTSVLEYSGGVLTRNQDLTSGTPVNVCAPGKLELTRLSIDCGSGALGSGQYQFPPSGDVPSGSRSECSLEGGLWRCETQRLASGGKGKLQLSPDDKGLVPRNTYVGFYNYGGSRIFSDAVSAKALDARRWTDTDDACPSGQSCGLRDVTLPAGALRTRQMPGGEMQSYITPEALALRPRASTTGAGWFLRYGGLDEKTAAGSSILGGIVTWPSFAPPVAMPGECRVAGAGDLARSWQMDIVTGWPDQAEGFKLFDDDGKLVGYMPFKTRDVLSPPAEPASVITLSRTGAIRYTTLDMGVGKSPTQETLRQNDNPAADISWVEVPSSVHVCRHVDARACK</sequence>
<name>A0ABX7NMJ3_9BACT</name>
<dbReference type="InterPro" id="IPR036465">
    <property type="entry name" value="vWFA_dom_sf"/>
</dbReference>
<gene>
    <name evidence="1" type="ORF">JY651_33080</name>
</gene>
<dbReference type="Gene3D" id="3.40.50.410">
    <property type="entry name" value="von Willebrand factor, type A domain"/>
    <property type="match status" value="1"/>
</dbReference>
<reference evidence="1 2" key="1">
    <citation type="submission" date="2021-02" db="EMBL/GenBank/DDBJ databases">
        <title>De Novo genome assembly of isolated myxobacteria.</title>
        <authorList>
            <person name="Stevens D.C."/>
        </authorList>
    </citation>
    <scope>NUCLEOTIDE SEQUENCE [LARGE SCALE GENOMIC DNA]</scope>
    <source>
        <strain evidence="2">SCPEA02</strain>
    </source>
</reference>
<accession>A0ABX7NMJ3</accession>
<evidence type="ECO:0000313" key="1">
    <source>
        <dbReference type="EMBL" id="QSQ20085.1"/>
    </source>
</evidence>
<evidence type="ECO:0000313" key="2">
    <source>
        <dbReference type="Proteomes" id="UP000662747"/>
    </source>
</evidence>
<protein>
    <recommendedName>
        <fullName evidence="3">PilC beta-propeller domain-containing protein</fullName>
    </recommendedName>
</protein>
<evidence type="ECO:0008006" key="3">
    <source>
        <dbReference type="Google" id="ProtNLM"/>
    </source>
</evidence>